<dbReference type="Gene3D" id="3.40.50.720">
    <property type="entry name" value="NAD(P)-binding Rossmann-like Domain"/>
    <property type="match status" value="1"/>
</dbReference>
<name>A0A8K0GD69_IGNLU</name>
<dbReference type="InterPro" id="IPR002347">
    <property type="entry name" value="SDR_fam"/>
</dbReference>
<dbReference type="PRINTS" id="PR00081">
    <property type="entry name" value="GDHRDH"/>
</dbReference>
<dbReference type="SUPFAM" id="SSF51735">
    <property type="entry name" value="NAD(P)-binding Rossmann-fold domains"/>
    <property type="match status" value="1"/>
</dbReference>
<dbReference type="EMBL" id="VTPC01006770">
    <property type="protein sequence ID" value="KAF2894676.1"/>
    <property type="molecule type" value="Genomic_DNA"/>
</dbReference>
<proteinExistence type="inferred from homology"/>
<evidence type="ECO:0000313" key="4">
    <source>
        <dbReference type="EMBL" id="KAF2894676.1"/>
    </source>
</evidence>
<accession>A0A8K0GD69</accession>
<reference evidence="4" key="1">
    <citation type="submission" date="2019-08" db="EMBL/GenBank/DDBJ databases">
        <title>The genome of the North American firefly Photinus pyralis.</title>
        <authorList>
            <consortium name="Photinus pyralis genome working group"/>
            <person name="Fallon T.R."/>
            <person name="Sander Lower S.E."/>
            <person name="Weng J.-K."/>
        </authorList>
    </citation>
    <scope>NUCLEOTIDE SEQUENCE</scope>
    <source>
        <strain evidence="4">TRF0915ILg1</strain>
        <tissue evidence="4">Whole body</tissue>
    </source>
</reference>
<dbReference type="PANTHER" id="PTHR43115:SF4">
    <property type="entry name" value="DEHYDROGENASE_REDUCTASE SDR FAMILY MEMBER 11"/>
    <property type="match status" value="1"/>
</dbReference>
<dbReference type="PRINTS" id="PR00080">
    <property type="entry name" value="SDRFAMILY"/>
</dbReference>
<keyword evidence="2" id="KW-0560">Oxidoreductase</keyword>
<dbReference type="OrthoDB" id="1933717at2759"/>
<evidence type="ECO:0000256" key="3">
    <source>
        <dbReference type="RuleBase" id="RU000363"/>
    </source>
</evidence>
<keyword evidence="5" id="KW-1185">Reference proteome</keyword>
<gene>
    <name evidence="4" type="ORF">ILUMI_11498</name>
</gene>
<comment type="caution">
    <text evidence="4">The sequence shown here is derived from an EMBL/GenBank/DDBJ whole genome shotgun (WGS) entry which is preliminary data.</text>
</comment>
<dbReference type="PANTHER" id="PTHR43115">
    <property type="entry name" value="DEHYDROGENASE/REDUCTASE SDR FAMILY MEMBER 11"/>
    <property type="match status" value="1"/>
</dbReference>
<evidence type="ECO:0000256" key="2">
    <source>
        <dbReference type="ARBA" id="ARBA00023002"/>
    </source>
</evidence>
<evidence type="ECO:0000256" key="1">
    <source>
        <dbReference type="ARBA" id="ARBA00006484"/>
    </source>
</evidence>
<dbReference type="FunFam" id="3.40.50.720:FF:000047">
    <property type="entry name" value="NADP-dependent L-serine/L-allo-threonine dehydrogenase"/>
    <property type="match status" value="1"/>
</dbReference>
<dbReference type="Proteomes" id="UP000801492">
    <property type="component" value="Unassembled WGS sequence"/>
</dbReference>
<protein>
    <submittedName>
        <fullName evidence="4">Uncharacterized protein</fullName>
    </submittedName>
</protein>
<organism evidence="4 5">
    <name type="scientific">Ignelater luminosus</name>
    <name type="common">Cucubano</name>
    <name type="synonym">Pyrophorus luminosus</name>
    <dbReference type="NCBI Taxonomy" id="2038154"/>
    <lineage>
        <taxon>Eukaryota</taxon>
        <taxon>Metazoa</taxon>
        <taxon>Ecdysozoa</taxon>
        <taxon>Arthropoda</taxon>
        <taxon>Hexapoda</taxon>
        <taxon>Insecta</taxon>
        <taxon>Pterygota</taxon>
        <taxon>Neoptera</taxon>
        <taxon>Endopterygota</taxon>
        <taxon>Coleoptera</taxon>
        <taxon>Polyphaga</taxon>
        <taxon>Elateriformia</taxon>
        <taxon>Elateroidea</taxon>
        <taxon>Elateridae</taxon>
        <taxon>Agrypninae</taxon>
        <taxon>Pyrophorini</taxon>
        <taxon>Ignelater</taxon>
    </lineage>
</organism>
<comment type="similarity">
    <text evidence="1 3">Belongs to the short-chain dehydrogenases/reductases (SDR) family.</text>
</comment>
<dbReference type="Pfam" id="PF00106">
    <property type="entry name" value="adh_short"/>
    <property type="match status" value="1"/>
</dbReference>
<dbReference type="InterPro" id="IPR036291">
    <property type="entry name" value="NAD(P)-bd_dom_sf"/>
</dbReference>
<sequence length="221" mass="24346">MFQVVGLARRKEKVNELAKKLEGKSGKLYSIETDISKEEDILSAFQWVKDNLGSIHILINNAGIGKNLKFTDTDAETCRKILDTNLWGLSNATREALKNMQENNIDGHIINISSTLGYKVSAPNLNMYPATKFALRGLQETLKVELASMGSKVKITTVSPGIVDTDIWEVGGFISTKESEEHLKQQPKLQAQDVADTVIFALSTPPHVQIAEVIVQPVGEI</sequence>
<dbReference type="GO" id="GO:0016616">
    <property type="term" value="F:oxidoreductase activity, acting on the CH-OH group of donors, NAD or NADP as acceptor"/>
    <property type="evidence" value="ECO:0007669"/>
    <property type="project" value="UniProtKB-ARBA"/>
</dbReference>
<evidence type="ECO:0000313" key="5">
    <source>
        <dbReference type="Proteomes" id="UP000801492"/>
    </source>
</evidence>
<dbReference type="AlphaFoldDB" id="A0A8K0GD69"/>